<evidence type="ECO:0000313" key="1">
    <source>
        <dbReference type="EMBL" id="OUI93712.1"/>
    </source>
</evidence>
<comment type="caution">
    <text evidence="1">The sequence shown here is derived from an EMBL/GenBank/DDBJ whole genome shotgun (WGS) entry which is preliminary data.</text>
</comment>
<dbReference type="AlphaFoldDB" id="A0A252AU16"/>
<reference evidence="2" key="1">
    <citation type="submission" date="2014-06" db="EMBL/GenBank/DDBJ databases">
        <authorList>
            <person name="Winans N.J."/>
            <person name="Newell P.D."/>
            <person name="Douglas A.E."/>
        </authorList>
    </citation>
    <scope>NUCLEOTIDE SEQUENCE [LARGE SCALE GENOMIC DNA]</scope>
</reference>
<dbReference type="Proteomes" id="UP000194641">
    <property type="component" value="Unassembled WGS sequence"/>
</dbReference>
<organism evidence="1 2">
    <name type="scientific">Acetobacter indonesiensis</name>
    <dbReference type="NCBI Taxonomy" id="104101"/>
    <lineage>
        <taxon>Bacteria</taxon>
        <taxon>Pseudomonadati</taxon>
        <taxon>Pseudomonadota</taxon>
        <taxon>Alphaproteobacteria</taxon>
        <taxon>Acetobacterales</taxon>
        <taxon>Acetobacteraceae</taxon>
        <taxon>Acetobacter</taxon>
    </lineage>
</organism>
<protein>
    <submittedName>
        <fullName evidence="1">Uncharacterized protein</fullName>
    </submittedName>
</protein>
<proteinExistence type="predicted"/>
<evidence type="ECO:0000313" key="2">
    <source>
        <dbReference type="Proteomes" id="UP000194641"/>
    </source>
</evidence>
<sequence>MKPQQQNSPQKHFAALIEQVSSTKLSSITAPDVTTNATKKGSRISPGALFRLMMVSRIPADPPAY</sequence>
<gene>
    <name evidence="1" type="ORF">HK17_07015</name>
</gene>
<name>A0A252AU16_9PROT</name>
<dbReference type="EMBL" id="JOPA01000020">
    <property type="protein sequence ID" value="OUI93712.1"/>
    <property type="molecule type" value="Genomic_DNA"/>
</dbReference>
<accession>A0A252AU16</accession>